<feature type="transmembrane region" description="Helical" evidence="13">
    <location>
        <begin position="12"/>
        <end position="34"/>
    </location>
</feature>
<keyword evidence="10" id="KW-0408">Iron</keyword>
<keyword evidence="3" id="KW-0813">Transport</keyword>
<dbReference type="GO" id="GO:0005886">
    <property type="term" value="C:plasma membrane"/>
    <property type="evidence" value="ECO:0007669"/>
    <property type="project" value="UniProtKB-SubCell"/>
</dbReference>
<keyword evidence="6 13" id="KW-0812">Transmembrane</keyword>
<keyword evidence="4" id="KW-1003">Cell membrane</keyword>
<dbReference type="GO" id="GO:0046872">
    <property type="term" value="F:metal ion binding"/>
    <property type="evidence" value="ECO:0007669"/>
    <property type="project" value="UniProtKB-KW"/>
</dbReference>
<protein>
    <submittedName>
        <fullName evidence="15">Cytochrome b561</fullName>
    </submittedName>
</protein>
<dbReference type="AlphaFoldDB" id="A0A4R6RCF1"/>
<evidence type="ECO:0000313" key="16">
    <source>
        <dbReference type="Proteomes" id="UP000294593"/>
    </source>
</evidence>
<feature type="transmembrane region" description="Helical" evidence="13">
    <location>
        <begin position="46"/>
        <end position="66"/>
    </location>
</feature>
<keyword evidence="11 13" id="KW-0472">Membrane</keyword>
<dbReference type="InterPro" id="IPR016174">
    <property type="entry name" value="Di-haem_cyt_TM"/>
</dbReference>
<dbReference type="GO" id="GO:0020037">
    <property type="term" value="F:heme binding"/>
    <property type="evidence" value="ECO:0007669"/>
    <property type="project" value="TreeGrafter"/>
</dbReference>
<gene>
    <name evidence="15" type="ORF">EV672_104214</name>
</gene>
<feature type="domain" description="Cytochrome b561 bacterial/Ni-hydrogenase" evidence="14">
    <location>
        <begin position="8"/>
        <end position="186"/>
    </location>
</feature>
<evidence type="ECO:0000256" key="2">
    <source>
        <dbReference type="ARBA" id="ARBA00004651"/>
    </source>
</evidence>
<evidence type="ECO:0000256" key="11">
    <source>
        <dbReference type="ARBA" id="ARBA00023136"/>
    </source>
</evidence>
<keyword evidence="8" id="KW-0249">Electron transport</keyword>
<feature type="transmembrane region" description="Helical" evidence="13">
    <location>
        <begin position="154"/>
        <end position="171"/>
    </location>
</feature>
<evidence type="ECO:0000256" key="4">
    <source>
        <dbReference type="ARBA" id="ARBA00022475"/>
    </source>
</evidence>
<dbReference type="PANTHER" id="PTHR30529:SF1">
    <property type="entry name" value="CYTOCHROME B561 HOMOLOG 2"/>
    <property type="match status" value="1"/>
</dbReference>
<dbReference type="InterPro" id="IPR052168">
    <property type="entry name" value="Cytochrome_b561_oxidase"/>
</dbReference>
<keyword evidence="7" id="KW-0479">Metal-binding</keyword>
<dbReference type="OrthoDB" id="8536275at2"/>
<dbReference type="Pfam" id="PF01292">
    <property type="entry name" value="Ni_hydr_CYTB"/>
    <property type="match status" value="1"/>
</dbReference>
<name>A0A4R6RCF1_9BURK</name>
<comment type="cofactor">
    <cofactor evidence="1">
        <name>heme b</name>
        <dbReference type="ChEBI" id="CHEBI:60344"/>
    </cofactor>
</comment>
<evidence type="ECO:0000256" key="5">
    <source>
        <dbReference type="ARBA" id="ARBA00022617"/>
    </source>
</evidence>
<evidence type="ECO:0000259" key="14">
    <source>
        <dbReference type="Pfam" id="PF01292"/>
    </source>
</evidence>
<dbReference type="EMBL" id="SNXW01000004">
    <property type="protein sequence ID" value="TDP83833.1"/>
    <property type="molecule type" value="Genomic_DNA"/>
</dbReference>
<evidence type="ECO:0000256" key="6">
    <source>
        <dbReference type="ARBA" id="ARBA00022692"/>
    </source>
</evidence>
<evidence type="ECO:0000256" key="9">
    <source>
        <dbReference type="ARBA" id="ARBA00022989"/>
    </source>
</evidence>
<dbReference type="PANTHER" id="PTHR30529">
    <property type="entry name" value="CYTOCHROME B561"/>
    <property type="match status" value="1"/>
</dbReference>
<dbReference type="RefSeq" id="WP_133608617.1">
    <property type="nucleotide sequence ID" value="NZ_SNXW01000004.1"/>
</dbReference>
<dbReference type="InterPro" id="IPR011577">
    <property type="entry name" value="Cyt_b561_bac/Ni-Hgenase"/>
</dbReference>
<dbReference type="GO" id="GO:0009055">
    <property type="term" value="F:electron transfer activity"/>
    <property type="evidence" value="ECO:0007669"/>
    <property type="project" value="InterPro"/>
</dbReference>
<evidence type="ECO:0000256" key="3">
    <source>
        <dbReference type="ARBA" id="ARBA00022448"/>
    </source>
</evidence>
<evidence type="ECO:0000256" key="1">
    <source>
        <dbReference type="ARBA" id="ARBA00001970"/>
    </source>
</evidence>
<dbReference type="SUPFAM" id="SSF81342">
    <property type="entry name" value="Transmembrane di-heme cytochromes"/>
    <property type="match status" value="1"/>
</dbReference>
<evidence type="ECO:0000256" key="8">
    <source>
        <dbReference type="ARBA" id="ARBA00022982"/>
    </source>
</evidence>
<keyword evidence="5" id="KW-0349">Heme</keyword>
<comment type="similarity">
    <text evidence="12">Belongs to the cytochrome b561 family.</text>
</comment>
<accession>A0A4R6RCF1</accession>
<evidence type="ECO:0000256" key="12">
    <source>
        <dbReference type="ARBA" id="ARBA00037975"/>
    </source>
</evidence>
<proteinExistence type="inferred from homology"/>
<evidence type="ECO:0000256" key="13">
    <source>
        <dbReference type="SAM" id="Phobius"/>
    </source>
</evidence>
<reference evidence="15 16" key="1">
    <citation type="submission" date="2019-03" db="EMBL/GenBank/DDBJ databases">
        <title>Genomic Encyclopedia of Type Strains, Phase IV (KMG-IV): sequencing the most valuable type-strain genomes for metagenomic binning, comparative biology and taxonomic classification.</title>
        <authorList>
            <person name="Goeker M."/>
        </authorList>
    </citation>
    <scope>NUCLEOTIDE SEQUENCE [LARGE SCALE GENOMIC DNA]</scope>
    <source>
        <strain evidence="15 16">DSM 11901</strain>
    </source>
</reference>
<feature type="transmembrane region" description="Helical" evidence="13">
    <location>
        <begin position="87"/>
        <end position="106"/>
    </location>
</feature>
<organism evidence="15 16">
    <name type="scientific">Aquabacterium commune</name>
    <dbReference type="NCBI Taxonomy" id="70586"/>
    <lineage>
        <taxon>Bacteria</taxon>
        <taxon>Pseudomonadati</taxon>
        <taxon>Pseudomonadota</taxon>
        <taxon>Betaproteobacteria</taxon>
        <taxon>Burkholderiales</taxon>
        <taxon>Aquabacterium</taxon>
    </lineage>
</organism>
<comment type="subcellular location">
    <subcellularLocation>
        <location evidence="2">Cell membrane</location>
        <topology evidence="2">Multi-pass membrane protein</topology>
    </subcellularLocation>
</comment>
<evidence type="ECO:0000256" key="7">
    <source>
        <dbReference type="ARBA" id="ARBA00022723"/>
    </source>
</evidence>
<dbReference type="Proteomes" id="UP000294593">
    <property type="component" value="Unassembled WGS sequence"/>
</dbReference>
<sequence>MSSQPNNRYSGIAIALHWVMAVLMLGNIVLIWIVDELPDERVRLAIDTHKSIGITVLGLFILRLLWRLGHRPPALDELAPWERLAAKLGHIGLYALLLAMPLSGWLHDSAWKDAATHPMSLFGMVPWPRIGFIMDLEPALKEQLHALFGDMHELLADGFYVLFALHVLGALKHQFVDRQKLLQRMWF</sequence>
<comment type="caution">
    <text evidence="15">The sequence shown here is derived from an EMBL/GenBank/DDBJ whole genome shotgun (WGS) entry which is preliminary data.</text>
</comment>
<keyword evidence="16" id="KW-1185">Reference proteome</keyword>
<evidence type="ECO:0000313" key="15">
    <source>
        <dbReference type="EMBL" id="TDP83833.1"/>
    </source>
</evidence>
<evidence type="ECO:0000256" key="10">
    <source>
        <dbReference type="ARBA" id="ARBA00023004"/>
    </source>
</evidence>
<keyword evidence="9 13" id="KW-1133">Transmembrane helix</keyword>
<dbReference type="GO" id="GO:0022904">
    <property type="term" value="P:respiratory electron transport chain"/>
    <property type="evidence" value="ECO:0007669"/>
    <property type="project" value="InterPro"/>
</dbReference>